<gene>
    <name evidence="1" type="primary">gb09369</name>
    <name evidence="1" type="ORF">PR202_gb09369</name>
</gene>
<evidence type="ECO:0000313" key="2">
    <source>
        <dbReference type="Proteomes" id="UP001054889"/>
    </source>
</evidence>
<proteinExistence type="predicted"/>
<sequence>MCRGIPIREVISTGYTQGTVHVFLSSAGLHCTLFFNHLHLIVLPDHATDFQAGRLTGVGRLGISDDLVDAVHQGDALAGLVDGVFVNARR</sequence>
<protein>
    <submittedName>
        <fullName evidence="1">Uncharacterized protein</fullName>
    </submittedName>
</protein>
<reference evidence="1" key="2">
    <citation type="submission" date="2021-12" db="EMBL/GenBank/DDBJ databases">
        <title>Resequencing data analysis of finger millet.</title>
        <authorList>
            <person name="Hatakeyama M."/>
            <person name="Aluri S."/>
            <person name="Balachadran M.T."/>
            <person name="Sivarajan S.R."/>
            <person name="Poveda L."/>
            <person name="Shimizu-Inatsugi R."/>
            <person name="Schlapbach R."/>
            <person name="Sreeman S.M."/>
            <person name="Shimizu K.K."/>
        </authorList>
    </citation>
    <scope>NUCLEOTIDE SEQUENCE</scope>
</reference>
<organism evidence="1 2">
    <name type="scientific">Eleusine coracana subsp. coracana</name>
    <dbReference type="NCBI Taxonomy" id="191504"/>
    <lineage>
        <taxon>Eukaryota</taxon>
        <taxon>Viridiplantae</taxon>
        <taxon>Streptophyta</taxon>
        <taxon>Embryophyta</taxon>
        <taxon>Tracheophyta</taxon>
        <taxon>Spermatophyta</taxon>
        <taxon>Magnoliopsida</taxon>
        <taxon>Liliopsida</taxon>
        <taxon>Poales</taxon>
        <taxon>Poaceae</taxon>
        <taxon>PACMAD clade</taxon>
        <taxon>Chloridoideae</taxon>
        <taxon>Cynodonteae</taxon>
        <taxon>Eleusininae</taxon>
        <taxon>Eleusine</taxon>
    </lineage>
</organism>
<dbReference type="EMBL" id="BQKI01000075">
    <property type="protein sequence ID" value="GJN21849.1"/>
    <property type="molecule type" value="Genomic_DNA"/>
</dbReference>
<dbReference type="AlphaFoldDB" id="A0AAV5EFF9"/>
<name>A0AAV5EFF9_ELECO</name>
<accession>A0AAV5EFF9</accession>
<dbReference type="Proteomes" id="UP001054889">
    <property type="component" value="Unassembled WGS sequence"/>
</dbReference>
<keyword evidence="2" id="KW-1185">Reference proteome</keyword>
<reference evidence="1" key="1">
    <citation type="journal article" date="2018" name="DNA Res.">
        <title>Multiple hybrid de novo genome assembly of finger millet, an orphan allotetraploid crop.</title>
        <authorList>
            <person name="Hatakeyama M."/>
            <person name="Aluri S."/>
            <person name="Balachadran M.T."/>
            <person name="Sivarajan S.R."/>
            <person name="Patrignani A."/>
            <person name="Gruter S."/>
            <person name="Poveda L."/>
            <person name="Shimizu-Inatsugi R."/>
            <person name="Baeten J."/>
            <person name="Francoijs K.J."/>
            <person name="Nataraja K.N."/>
            <person name="Reddy Y.A.N."/>
            <person name="Phadnis S."/>
            <person name="Ravikumar R.L."/>
            <person name="Schlapbach R."/>
            <person name="Sreeman S.M."/>
            <person name="Shimizu K.K."/>
        </authorList>
    </citation>
    <scope>NUCLEOTIDE SEQUENCE</scope>
</reference>
<comment type="caution">
    <text evidence="1">The sequence shown here is derived from an EMBL/GenBank/DDBJ whole genome shotgun (WGS) entry which is preliminary data.</text>
</comment>
<evidence type="ECO:0000313" key="1">
    <source>
        <dbReference type="EMBL" id="GJN21849.1"/>
    </source>
</evidence>